<dbReference type="PANTHER" id="PTHR30154:SF34">
    <property type="entry name" value="TRANSCRIPTIONAL REGULATOR AZLB"/>
    <property type="match status" value="1"/>
</dbReference>
<sequence>MQDSVSLVEDDLELLNALQIAPRASWADLSGVLERDATALARRWHRLTTDGIARITAFPRQSRLAEQHVSRIELTCRNGEVLNSAQAIAADPRTLTVEITSGTHQLALTVLGAPDLADYTLGYLSTFPDVLSYRLYAMTSIPYEAHRWHVRALSPKRRNQLTALAGPAGSGAEVARPLTELDRAVIARLRANGRATYAELARDLDISPSTAARQVNRLLRAEAVGLRCDIARQYVGWPYSAVLWGIADVDAIADSWTAAGDCVPELRFGATVAGPDNILLVLWLHAVTDLPRVEQVLTAQLPGLRITDRSLRLRMIKYMGHRLDDSERFAEPTPVFQE</sequence>
<dbReference type="InterPro" id="IPR019888">
    <property type="entry name" value="Tscrpt_reg_AsnC-like"/>
</dbReference>
<evidence type="ECO:0000256" key="1">
    <source>
        <dbReference type="ARBA" id="ARBA00023015"/>
    </source>
</evidence>
<gene>
    <name evidence="4" type="ORF">GCM10009676_15630</name>
</gene>
<dbReference type="EMBL" id="BAAALN010000005">
    <property type="protein sequence ID" value="GAA1233202.1"/>
    <property type="molecule type" value="Genomic_DNA"/>
</dbReference>
<keyword evidence="2" id="KW-0238">DNA-binding</keyword>
<organism evidence="4 5">
    <name type="scientific">Prauserella halophila</name>
    <dbReference type="NCBI Taxonomy" id="185641"/>
    <lineage>
        <taxon>Bacteria</taxon>
        <taxon>Bacillati</taxon>
        <taxon>Actinomycetota</taxon>
        <taxon>Actinomycetes</taxon>
        <taxon>Pseudonocardiales</taxon>
        <taxon>Pseudonocardiaceae</taxon>
        <taxon>Prauserella</taxon>
    </lineage>
</organism>
<dbReference type="Proteomes" id="UP001500653">
    <property type="component" value="Unassembled WGS sequence"/>
</dbReference>
<dbReference type="SMART" id="SM00344">
    <property type="entry name" value="HTH_ASNC"/>
    <property type="match status" value="1"/>
</dbReference>
<keyword evidence="5" id="KW-1185">Reference proteome</keyword>
<dbReference type="RefSeq" id="WP_253863669.1">
    <property type="nucleotide sequence ID" value="NZ_BAAALN010000005.1"/>
</dbReference>
<evidence type="ECO:0000313" key="5">
    <source>
        <dbReference type="Proteomes" id="UP001500653"/>
    </source>
</evidence>
<dbReference type="PANTHER" id="PTHR30154">
    <property type="entry name" value="LEUCINE-RESPONSIVE REGULATORY PROTEIN"/>
    <property type="match status" value="1"/>
</dbReference>
<evidence type="ECO:0000313" key="4">
    <source>
        <dbReference type="EMBL" id="GAA1233202.1"/>
    </source>
</evidence>
<reference evidence="4 5" key="1">
    <citation type="journal article" date="2019" name="Int. J. Syst. Evol. Microbiol.">
        <title>The Global Catalogue of Microorganisms (GCM) 10K type strain sequencing project: providing services to taxonomists for standard genome sequencing and annotation.</title>
        <authorList>
            <consortium name="The Broad Institute Genomics Platform"/>
            <consortium name="The Broad Institute Genome Sequencing Center for Infectious Disease"/>
            <person name="Wu L."/>
            <person name="Ma J."/>
        </authorList>
    </citation>
    <scope>NUCLEOTIDE SEQUENCE [LARGE SCALE GENOMIC DNA]</scope>
    <source>
        <strain evidence="4 5">JCM 13023</strain>
    </source>
</reference>
<keyword evidence="1" id="KW-0805">Transcription regulation</keyword>
<accession>A0ABN1W371</accession>
<dbReference type="Pfam" id="PF13412">
    <property type="entry name" value="HTH_24"/>
    <property type="match status" value="1"/>
</dbReference>
<protein>
    <submittedName>
        <fullName evidence="4">Lrp/AsnC family transcriptional regulator</fullName>
    </submittedName>
</protein>
<keyword evidence="3" id="KW-0804">Transcription</keyword>
<evidence type="ECO:0000256" key="2">
    <source>
        <dbReference type="ARBA" id="ARBA00023125"/>
    </source>
</evidence>
<evidence type="ECO:0000256" key="3">
    <source>
        <dbReference type="ARBA" id="ARBA00023163"/>
    </source>
</evidence>
<dbReference type="Gene3D" id="1.10.10.10">
    <property type="entry name" value="Winged helix-like DNA-binding domain superfamily/Winged helix DNA-binding domain"/>
    <property type="match status" value="2"/>
</dbReference>
<comment type="caution">
    <text evidence="4">The sequence shown here is derived from an EMBL/GenBank/DDBJ whole genome shotgun (WGS) entry which is preliminary data.</text>
</comment>
<name>A0ABN1W371_9PSEU</name>
<dbReference type="InterPro" id="IPR036390">
    <property type="entry name" value="WH_DNA-bd_sf"/>
</dbReference>
<dbReference type="InterPro" id="IPR036388">
    <property type="entry name" value="WH-like_DNA-bd_sf"/>
</dbReference>
<dbReference type="InterPro" id="IPR000485">
    <property type="entry name" value="AsnC-type_HTH_dom"/>
</dbReference>
<proteinExistence type="predicted"/>
<dbReference type="PRINTS" id="PR00033">
    <property type="entry name" value="HTHASNC"/>
</dbReference>
<dbReference type="SUPFAM" id="SSF46785">
    <property type="entry name" value="Winged helix' DNA-binding domain"/>
    <property type="match status" value="1"/>
</dbReference>